<dbReference type="InParanoid" id="M4B6L6"/>
<evidence type="ECO:0000313" key="5">
    <source>
        <dbReference type="Proteomes" id="UP000011713"/>
    </source>
</evidence>
<reference evidence="4" key="2">
    <citation type="submission" date="2015-06" db="UniProtKB">
        <authorList>
            <consortium name="EnsemblProtists"/>
        </authorList>
    </citation>
    <scope>IDENTIFICATION</scope>
    <source>
        <strain evidence="4">Emoy2</strain>
    </source>
</reference>
<dbReference type="InterPro" id="IPR036413">
    <property type="entry name" value="YaeB-like_sf"/>
</dbReference>
<name>M4B6L6_HYAAE</name>
<dbReference type="Pfam" id="PF01980">
    <property type="entry name" value="TrmO_N"/>
    <property type="match status" value="1"/>
</dbReference>
<sequence length="180" mass="20414">MLKERVGIFCTRSPHRPNPIGITLAQIDHVNIRKRTVYLTGVDLLDETPVLDIKPYISAYDSLPDVRVAGWVSTPQPSIKIEWDSSTLKSTIYKLSEKSVHYRNAPEKLVSAIEEVLQVDVRSKFQTRRWTSPDYINHQVIDNVCVQYRFALSTALSSPDRSAETAHIQIFAAEEAFSAK</sequence>
<dbReference type="eggNOG" id="KOG2942">
    <property type="taxonomic scope" value="Eukaryota"/>
</dbReference>
<keyword evidence="1" id="KW-0949">S-adenosyl-L-methionine</keyword>
<dbReference type="EnsemblProtists" id="HpaT801917">
    <property type="protein sequence ID" value="HpaP801917"/>
    <property type="gene ID" value="HpaG801917"/>
</dbReference>
<evidence type="ECO:0000256" key="2">
    <source>
        <dbReference type="ARBA" id="ARBA00033753"/>
    </source>
</evidence>
<dbReference type="AlphaFoldDB" id="M4B6L6"/>
<protein>
    <recommendedName>
        <fullName evidence="3">TsaA-like domain-containing protein</fullName>
    </recommendedName>
</protein>
<evidence type="ECO:0000313" key="4">
    <source>
        <dbReference type="EnsemblProtists" id="HpaP801917"/>
    </source>
</evidence>
<dbReference type="VEuPathDB" id="FungiDB:HpaG801917"/>
<dbReference type="PANTHER" id="PTHR12818">
    <property type="entry name" value="TRNA (ADENINE(37)-N6)-METHYLTRANSFERASE"/>
    <property type="match status" value="1"/>
</dbReference>
<dbReference type="HOGENOM" id="CLU_1499061_0_0_1"/>
<dbReference type="PROSITE" id="PS51668">
    <property type="entry name" value="TSAA_2"/>
    <property type="match status" value="1"/>
</dbReference>
<comment type="similarity">
    <text evidence="2">Belongs to the tRNA methyltransferase O family.</text>
</comment>
<dbReference type="InterPro" id="IPR023370">
    <property type="entry name" value="TrmO-like_N"/>
</dbReference>
<dbReference type="Gene3D" id="2.40.30.70">
    <property type="entry name" value="YaeB-like"/>
    <property type="match status" value="1"/>
</dbReference>
<dbReference type="EMBL" id="JH598637">
    <property type="status" value="NOT_ANNOTATED_CDS"/>
    <property type="molecule type" value="Genomic_DNA"/>
</dbReference>
<evidence type="ECO:0000259" key="3">
    <source>
        <dbReference type="PROSITE" id="PS51668"/>
    </source>
</evidence>
<dbReference type="Proteomes" id="UP000011713">
    <property type="component" value="Unassembled WGS sequence"/>
</dbReference>
<proteinExistence type="inferred from homology"/>
<dbReference type="SUPFAM" id="SSF118196">
    <property type="entry name" value="YaeB-like"/>
    <property type="match status" value="1"/>
</dbReference>
<keyword evidence="5" id="KW-1185">Reference proteome</keyword>
<dbReference type="InterPro" id="IPR040372">
    <property type="entry name" value="YaeB-like"/>
</dbReference>
<dbReference type="PANTHER" id="PTHR12818:SF0">
    <property type="entry name" value="TRNA (ADENINE(37)-N6)-METHYLTRANSFERASE"/>
    <property type="match status" value="1"/>
</dbReference>
<organism evidence="4 5">
    <name type="scientific">Hyaloperonospora arabidopsidis (strain Emoy2)</name>
    <name type="common">Downy mildew agent</name>
    <name type="synonym">Peronospora arabidopsidis</name>
    <dbReference type="NCBI Taxonomy" id="559515"/>
    <lineage>
        <taxon>Eukaryota</taxon>
        <taxon>Sar</taxon>
        <taxon>Stramenopiles</taxon>
        <taxon>Oomycota</taxon>
        <taxon>Peronosporomycetes</taxon>
        <taxon>Peronosporales</taxon>
        <taxon>Peronosporaceae</taxon>
        <taxon>Hyaloperonospora</taxon>
    </lineage>
</organism>
<reference evidence="5" key="1">
    <citation type="journal article" date="2010" name="Science">
        <title>Signatures of adaptation to obligate biotrophy in the Hyaloperonospora arabidopsidis genome.</title>
        <authorList>
            <person name="Baxter L."/>
            <person name="Tripathy S."/>
            <person name="Ishaque N."/>
            <person name="Boot N."/>
            <person name="Cabral A."/>
            <person name="Kemen E."/>
            <person name="Thines M."/>
            <person name="Ah-Fong A."/>
            <person name="Anderson R."/>
            <person name="Badejoko W."/>
            <person name="Bittner-Eddy P."/>
            <person name="Boore J.L."/>
            <person name="Chibucos M.C."/>
            <person name="Coates M."/>
            <person name="Dehal P."/>
            <person name="Delehaunty K."/>
            <person name="Dong S."/>
            <person name="Downton P."/>
            <person name="Dumas B."/>
            <person name="Fabro G."/>
            <person name="Fronick C."/>
            <person name="Fuerstenberg S.I."/>
            <person name="Fulton L."/>
            <person name="Gaulin E."/>
            <person name="Govers F."/>
            <person name="Hughes L."/>
            <person name="Humphray S."/>
            <person name="Jiang R.H."/>
            <person name="Judelson H."/>
            <person name="Kamoun S."/>
            <person name="Kyung K."/>
            <person name="Meijer H."/>
            <person name="Minx P."/>
            <person name="Morris P."/>
            <person name="Nelson J."/>
            <person name="Phuntumart V."/>
            <person name="Qutob D."/>
            <person name="Rehmany A."/>
            <person name="Rougon-Cardoso A."/>
            <person name="Ryden P."/>
            <person name="Torto-Alalibo T."/>
            <person name="Studholme D."/>
            <person name="Wang Y."/>
            <person name="Win J."/>
            <person name="Wood J."/>
            <person name="Clifton S.W."/>
            <person name="Rogers J."/>
            <person name="Van den Ackerveken G."/>
            <person name="Jones J.D."/>
            <person name="McDowell J.M."/>
            <person name="Beynon J."/>
            <person name="Tyler B.M."/>
        </authorList>
    </citation>
    <scope>NUCLEOTIDE SEQUENCE [LARGE SCALE GENOMIC DNA]</scope>
    <source>
        <strain evidence="5">Emoy2</strain>
    </source>
</reference>
<accession>M4B6L6</accession>
<evidence type="ECO:0000256" key="1">
    <source>
        <dbReference type="ARBA" id="ARBA00022691"/>
    </source>
</evidence>
<feature type="domain" description="TsaA-like" evidence="3">
    <location>
        <begin position="1"/>
        <end position="65"/>
    </location>
</feature>
<dbReference type="InterPro" id="IPR036414">
    <property type="entry name" value="YaeB_N_sf"/>
</dbReference>